<evidence type="ECO:0000256" key="3">
    <source>
        <dbReference type="SAM" id="Phobius"/>
    </source>
</evidence>
<organism evidence="9">
    <name type="scientific">Hymenolepis diminuta</name>
    <name type="common">Rat tapeworm</name>
    <dbReference type="NCBI Taxonomy" id="6216"/>
    <lineage>
        <taxon>Eukaryota</taxon>
        <taxon>Metazoa</taxon>
        <taxon>Spiralia</taxon>
        <taxon>Lophotrochozoa</taxon>
        <taxon>Platyhelminthes</taxon>
        <taxon>Cestoda</taxon>
        <taxon>Eucestoda</taxon>
        <taxon>Cyclophyllidea</taxon>
        <taxon>Hymenolepididae</taxon>
        <taxon>Hymenolepis</taxon>
    </lineage>
</organism>
<reference evidence="6 8" key="3">
    <citation type="submission" date="2019-07" db="EMBL/GenBank/DDBJ databases">
        <authorList>
            <person name="Jastrzebski P J."/>
            <person name="Paukszto L."/>
            <person name="Jastrzebski P J."/>
        </authorList>
    </citation>
    <scope>NUCLEOTIDE SEQUENCE [LARGE SCALE GENOMIC DNA]</scope>
    <source>
        <strain evidence="6 8">WMS-il1</strain>
    </source>
</reference>
<evidence type="ECO:0000256" key="1">
    <source>
        <dbReference type="ARBA" id="ARBA00022729"/>
    </source>
</evidence>
<feature type="signal peptide" evidence="4">
    <location>
        <begin position="1"/>
        <end position="21"/>
    </location>
</feature>
<dbReference type="InterPro" id="IPR031424">
    <property type="entry name" value="QVR-like"/>
</dbReference>
<dbReference type="WBParaSite" id="HDID_0000682901-mRNA-1">
    <property type="protein sequence ID" value="HDID_0000682901-mRNA-1"/>
    <property type="gene ID" value="HDID_0000682901"/>
</dbReference>
<dbReference type="PANTHER" id="PTHR33562:SF2">
    <property type="entry name" value="PROTEIN QUIVER"/>
    <property type="match status" value="1"/>
</dbReference>
<gene>
    <name evidence="5" type="ORF">HDID_LOCUS6827</name>
    <name evidence="6" type="ORF">WMSIL1_LOCUS996</name>
</gene>
<accession>A0A0R3SPE6</accession>
<evidence type="ECO:0000313" key="9">
    <source>
        <dbReference type="WBParaSite" id="HDID_0000682901-mRNA-1"/>
    </source>
</evidence>
<proteinExistence type="predicted"/>
<dbReference type="GO" id="GO:0032222">
    <property type="term" value="P:regulation of synaptic transmission, cholinergic"/>
    <property type="evidence" value="ECO:0007669"/>
    <property type="project" value="InterPro"/>
</dbReference>
<keyword evidence="3" id="KW-0812">Transmembrane</keyword>
<keyword evidence="3" id="KW-0472">Membrane</keyword>
<sequence>MNYRQIVLAFSLLSTLAIVGAIKCYQCESHTQRGCYPLETSLVPLTDCPDESKSCSFTKMDAQFKLEVGEEQEPRIRYIRGCSNEESQTGYSCLERAGTGANTKNTYCRCDSDGCNPAGRITMMGSGFVVAFVLAVSYLA</sequence>
<dbReference type="PANTHER" id="PTHR33562">
    <property type="entry name" value="ATILLA, ISOFORM B-RELATED-RELATED"/>
    <property type="match status" value="1"/>
</dbReference>
<dbReference type="AlphaFoldDB" id="A0A0R3SPE6"/>
<keyword evidence="2" id="KW-0325">Glycoprotein</keyword>
<evidence type="ECO:0000313" key="5">
    <source>
        <dbReference type="EMBL" id="VDL59145.1"/>
    </source>
</evidence>
<dbReference type="Proteomes" id="UP000274504">
    <property type="component" value="Unassembled WGS sequence"/>
</dbReference>
<reference evidence="5 7" key="2">
    <citation type="submission" date="2018-11" db="EMBL/GenBank/DDBJ databases">
        <authorList>
            <consortium name="Pathogen Informatics"/>
        </authorList>
    </citation>
    <scope>NUCLEOTIDE SEQUENCE [LARGE SCALE GENOMIC DNA]</scope>
</reference>
<feature type="chain" id="PRO_5044546555" evidence="4">
    <location>
        <begin position="22"/>
        <end position="140"/>
    </location>
</feature>
<evidence type="ECO:0000256" key="4">
    <source>
        <dbReference type="SAM" id="SignalP"/>
    </source>
</evidence>
<dbReference type="EMBL" id="UYSG01010881">
    <property type="protein sequence ID" value="VDL59145.1"/>
    <property type="molecule type" value="Genomic_DNA"/>
</dbReference>
<evidence type="ECO:0000313" key="6">
    <source>
        <dbReference type="EMBL" id="VUZ39671.1"/>
    </source>
</evidence>
<keyword evidence="8" id="KW-1185">Reference proteome</keyword>
<keyword evidence="1 4" id="KW-0732">Signal</keyword>
<dbReference type="GO" id="GO:0030431">
    <property type="term" value="P:sleep"/>
    <property type="evidence" value="ECO:0007669"/>
    <property type="project" value="InterPro"/>
</dbReference>
<reference evidence="9" key="1">
    <citation type="submission" date="2017-02" db="UniProtKB">
        <authorList>
            <consortium name="WormBaseParasite"/>
        </authorList>
    </citation>
    <scope>IDENTIFICATION</scope>
</reference>
<evidence type="ECO:0000313" key="7">
    <source>
        <dbReference type="Proteomes" id="UP000274504"/>
    </source>
</evidence>
<evidence type="ECO:0000256" key="2">
    <source>
        <dbReference type="ARBA" id="ARBA00023180"/>
    </source>
</evidence>
<dbReference type="Proteomes" id="UP000321570">
    <property type="component" value="Unassembled WGS sequence"/>
</dbReference>
<dbReference type="Pfam" id="PF17064">
    <property type="entry name" value="QVR"/>
    <property type="match status" value="1"/>
</dbReference>
<keyword evidence="3" id="KW-1133">Transmembrane helix</keyword>
<dbReference type="SUPFAM" id="SSF57302">
    <property type="entry name" value="Snake toxin-like"/>
    <property type="match status" value="1"/>
</dbReference>
<protein>
    <submittedName>
        <fullName evidence="9">Protein sleepless</fullName>
    </submittedName>
</protein>
<name>A0A0R3SPE6_HYMDI</name>
<evidence type="ECO:0000313" key="8">
    <source>
        <dbReference type="Proteomes" id="UP000321570"/>
    </source>
</evidence>
<dbReference type="InterPro" id="IPR045860">
    <property type="entry name" value="Snake_toxin-like_sf"/>
</dbReference>
<dbReference type="EMBL" id="CABIJS010000022">
    <property type="protein sequence ID" value="VUZ39671.1"/>
    <property type="molecule type" value="Genomic_DNA"/>
</dbReference>
<dbReference type="OrthoDB" id="6496929at2759"/>
<dbReference type="InterPro" id="IPR050975">
    <property type="entry name" value="Sleep_regulator"/>
</dbReference>
<feature type="transmembrane region" description="Helical" evidence="3">
    <location>
        <begin position="118"/>
        <end position="139"/>
    </location>
</feature>